<evidence type="ECO:0000313" key="2">
    <source>
        <dbReference type="EMBL" id="KIJ43350.1"/>
    </source>
</evidence>
<feature type="compositionally biased region" description="Basic and acidic residues" evidence="1">
    <location>
        <begin position="22"/>
        <end position="32"/>
    </location>
</feature>
<sequence>MVACHLPLAVITRYPPLTEISEKKKIDKDKQHCSTSNGPSSPQKKAVEGYTKCVSMNIQDFMLLDAGEQEAFEEEIVNDNETGDEPQIM</sequence>
<protein>
    <submittedName>
        <fullName evidence="2">Uncharacterized protein</fullName>
    </submittedName>
</protein>
<evidence type="ECO:0000313" key="3">
    <source>
        <dbReference type="Proteomes" id="UP000054279"/>
    </source>
</evidence>
<name>A0A0C9VWX6_SPHS4</name>
<proteinExistence type="predicted"/>
<feature type="region of interest" description="Disordered" evidence="1">
    <location>
        <begin position="22"/>
        <end position="46"/>
    </location>
</feature>
<dbReference type="Proteomes" id="UP000054279">
    <property type="component" value="Unassembled WGS sequence"/>
</dbReference>
<dbReference type="AlphaFoldDB" id="A0A0C9VWX6"/>
<dbReference type="EMBL" id="KN837123">
    <property type="protein sequence ID" value="KIJ43350.1"/>
    <property type="molecule type" value="Genomic_DNA"/>
</dbReference>
<gene>
    <name evidence="2" type="ORF">M422DRAFT_253230</name>
</gene>
<organism evidence="2 3">
    <name type="scientific">Sphaerobolus stellatus (strain SS14)</name>
    <dbReference type="NCBI Taxonomy" id="990650"/>
    <lineage>
        <taxon>Eukaryota</taxon>
        <taxon>Fungi</taxon>
        <taxon>Dikarya</taxon>
        <taxon>Basidiomycota</taxon>
        <taxon>Agaricomycotina</taxon>
        <taxon>Agaricomycetes</taxon>
        <taxon>Phallomycetidae</taxon>
        <taxon>Geastrales</taxon>
        <taxon>Sphaerobolaceae</taxon>
        <taxon>Sphaerobolus</taxon>
    </lineage>
</organism>
<keyword evidence="3" id="KW-1185">Reference proteome</keyword>
<feature type="compositionally biased region" description="Polar residues" evidence="1">
    <location>
        <begin position="33"/>
        <end position="43"/>
    </location>
</feature>
<reference evidence="2 3" key="1">
    <citation type="submission" date="2014-06" db="EMBL/GenBank/DDBJ databases">
        <title>Evolutionary Origins and Diversification of the Mycorrhizal Mutualists.</title>
        <authorList>
            <consortium name="DOE Joint Genome Institute"/>
            <consortium name="Mycorrhizal Genomics Consortium"/>
            <person name="Kohler A."/>
            <person name="Kuo A."/>
            <person name="Nagy L.G."/>
            <person name="Floudas D."/>
            <person name="Copeland A."/>
            <person name="Barry K.W."/>
            <person name="Cichocki N."/>
            <person name="Veneault-Fourrey C."/>
            <person name="LaButti K."/>
            <person name="Lindquist E.A."/>
            <person name="Lipzen A."/>
            <person name="Lundell T."/>
            <person name="Morin E."/>
            <person name="Murat C."/>
            <person name="Riley R."/>
            <person name="Ohm R."/>
            <person name="Sun H."/>
            <person name="Tunlid A."/>
            <person name="Henrissat B."/>
            <person name="Grigoriev I.V."/>
            <person name="Hibbett D.S."/>
            <person name="Martin F."/>
        </authorList>
    </citation>
    <scope>NUCLEOTIDE SEQUENCE [LARGE SCALE GENOMIC DNA]</scope>
    <source>
        <strain evidence="2 3">SS14</strain>
    </source>
</reference>
<dbReference type="HOGENOM" id="CLU_2456221_0_0_1"/>
<accession>A0A0C9VWX6</accession>
<evidence type="ECO:0000256" key="1">
    <source>
        <dbReference type="SAM" id="MobiDB-lite"/>
    </source>
</evidence>